<sequence length="496" mass="54789">MPQTSIKLTSTKLGLLNPEVQIPTYDRRQVNPHTVHIGVGSFHRAHQALYLDELLALPDTERWGECGLGVLPSDARMRDALQGQNHLYTLAERSADKQSARVIGSIVDYIYAPEANEAAVEKMANPETRIVSLTITEGGYFIDEGTGNFLVQHPSIQHDLEHSDAPSSSIGLIAEALDRRRTRGVAPFTVMSCDNLQGNGHVISKVLRAYAGLRKPSLETWIEANVAFPNSMVDRITPATTRADIAWLATRFGIDDAWPVVTEPFLQWVIEDTFSNGRPQWERVGAQFTTDVASYEIMKMRLLNGSHLAMAYLGALAGFTYVQDIMADQLFVTFIERFMEEVTPVVPIIPNTSVPEYKKSLIERFSNPTINDQVTRICSEGSAKIPKWLLPSIQELLDRNLSVDLLSLVVASWIFYLGKGVDEAGKTLDIIDARAAELTAIASSAEEDPSLMLGISSIFGDRLFTNAIFQEKTAGALHLLATVGVAASMKQYLKRN</sequence>
<gene>
    <name evidence="6" type="ORF">HDF16_004069</name>
</gene>
<evidence type="ECO:0000259" key="4">
    <source>
        <dbReference type="Pfam" id="PF01232"/>
    </source>
</evidence>
<dbReference type="GO" id="GO:0019594">
    <property type="term" value="P:mannitol metabolic process"/>
    <property type="evidence" value="ECO:0007669"/>
    <property type="project" value="InterPro"/>
</dbReference>
<dbReference type="Gene3D" id="1.10.1040.10">
    <property type="entry name" value="N-(1-d-carboxylethyl)-l-norvaline Dehydrogenase, domain 2"/>
    <property type="match status" value="1"/>
</dbReference>
<evidence type="ECO:0000256" key="1">
    <source>
        <dbReference type="ARBA" id="ARBA00023002"/>
    </source>
</evidence>
<dbReference type="PANTHER" id="PTHR43362:SF1">
    <property type="entry name" value="MANNITOL DEHYDROGENASE 2-RELATED"/>
    <property type="match status" value="1"/>
</dbReference>
<dbReference type="InterPro" id="IPR013328">
    <property type="entry name" value="6PGD_dom2"/>
</dbReference>
<dbReference type="Gene3D" id="3.40.50.720">
    <property type="entry name" value="NAD(P)-binding Rossmann-like Domain"/>
    <property type="match status" value="1"/>
</dbReference>
<organism evidence="6 7">
    <name type="scientific">Granulicella aggregans</name>
    <dbReference type="NCBI Taxonomy" id="474949"/>
    <lineage>
        <taxon>Bacteria</taxon>
        <taxon>Pseudomonadati</taxon>
        <taxon>Acidobacteriota</taxon>
        <taxon>Terriglobia</taxon>
        <taxon>Terriglobales</taxon>
        <taxon>Acidobacteriaceae</taxon>
        <taxon>Granulicella</taxon>
    </lineage>
</organism>
<evidence type="ECO:0000313" key="6">
    <source>
        <dbReference type="EMBL" id="MBB5059346.1"/>
    </source>
</evidence>
<evidence type="ECO:0000256" key="2">
    <source>
        <dbReference type="ARBA" id="ARBA00023027"/>
    </source>
</evidence>
<dbReference type="Proteomes" id="UP000540989">
    <property type="component" value="Unassembled WGS sequence"/>
</dbReference>
<dbReference type="EC" id="1.1.1.67" evidence="6"/>
<dbReference type="PRINTS" id="PR00084">
    <property type="entry name" value="MTLDHDRGNASE"/>
</dbReference>
<dbReference type="InterPro" id="IPR036291">
    <property type="entry name" value="NAD(P)-bd_dom_sf"/>
</dbReference>
<dbReference type="FunFam" id="3.40.50.720:FF:000129">
    <property type="entry name" value="D-mannonate oxidoreductase"/>
    <property type="match status" value="1"/>
</dbReference>
<evidence type="ECO:0000313" key="7">
    <source>
        <dbReference type="Proteomes" id="UP000540989"/>
    </source>
</evidence>
<feature type="domain" description="Mannitol dehydrogenase N-terminal" evidence="4">
    <location>
        <begin position="34"/>
        <end position="282"/>
    </location>
</feature>
<dbReference type="InterPro" id="IPR013118">
    <property type="entry name" value="Mannitol_DH_C"/>
</dbReference>
<name>A0A7W7ZGG7_9BACT</name>
<feature type="domain" description="Mannitol dehydrogenase C-terminal" evidence="5">
    <location>
        <begin position="291"/>
        <end position="477"/>
    </location>
</feature>
<keyword evidence="7" id="KW-1185">Reference proteome</keyword>
<dbReference type="Pfam" id="PF01232">
    <property type="entry name" value="Mannitol_dh"/>
    <property type="match status" value="1"/>
</dbReference>
<dbReference type="InterPro" id="IPR050988">
    <property type="entry name" value="Mannitol_DH/Oxidoreductase"/>
</dbReference>
<keyword evidence="1 6" id="KW-0560">Oxidoreductase</keyword>
<dbReference type="PANTHER" id="PTHR43362">
    <property type="entry name" value="MANNITOL DEHYDROGENASE DSF1-RELATED"/>
    <property type="match status" value="1"/>
</dbReference>
<dbReference type="AlphaFoldDB" id="A0A7W7ZGG7"/>
<dbReference type="RefSeq" id="WP_184220616.1">
    <property type="nucleotide sequence ID" value="NZ_JACHIP010000005.1"/>
</dbReference>
<dbReference type="EMBL" id="JACHIP010000005">
    <property type="protein sequence ID" value="MBB5059346.1"/>
    <property type="molecule type" value="Genomic_DNA"/>
</dbReference>
<dbReference type="GO" id="GO:0050086">
    <property type="term" value="F:mannitol 2-dehydrogenase activity"/>
    <property type="evidence" value="ECO:0007669"/>
    <property type="project" value="UniProtKB-EC"/>
</dbReference>
<dbReference type="InterPro" id="IPR000669">
    <property type="entry name" value="Mannitol_DH"/>
</dbReference>
<comment type="similarity">
    <text evidence="3">Belongs to the mannitol dehydrogenase family. UxuB subfamily.</text>
</comment>
<dbReference type="PROSITE" id="PS00974">
    <property type="entry name" value="MANNITOL_DHGENASE"/>
    <property type="match status" value="1"/>
</dbReference>
<proteinExistence type="inferred from homology"/>
<dbReference type="Pfam" id="PF08125">
    <property type="entry name" value="Mannitol_dh_C"/>
    <property type="match status" value="1"/>
</dbReference>
<dbReference type="SUPFAM" id="SSF51735">
    <property type="entry name" value="NAD(P)-binding Rossmann-fold domains"/>
    <property type="match status" value="1"/>
</dbReference>
<keyword evidence="2" id="KW-0520">NAD</keyword>
<dbReference type="InterPro" id="IPR008927">
    <property type="entry name" value="6-PGluconate_DH-like_C_sf"/>
</dbReference>
<accession>A0A7W7ZGG7</accession>
<evidence type="ECO:0000259" key="5">
    <source>
        <dbReference type="Pfam" id="PF08125"/>
    </source>
</evidence>
<dbReference type="InterPro" id="IPR023027">
    <property type="entry name" value="Mannitol_DH_CS"/>
</dbReference>
<dbReference type="SUPFAM" id="SSF48179">
    <property type="entry name" value="6-phosphogluconate dehydrogenase C-terminal domain-like"/>
    <property type="match status" value="1"/>
</dbReference>
<protein>
    <submittedName>
        <fullName evidence="6">Mannitol 2-dehydrogenase</fullName>
        <ecNumber evidence="6">1.1.1.67</ecNumber>
    </submittedName>
</protein>
<reference evidence="6 7" key="1">
    <citation type="submission" date="2020-08" db="EMBL/GenBank/DDBJ databases">
        <title>Genomic Encyclopedia of Type Strains, Phase IV (KMG-V): Genome sequencing to study the core and pangenomes of soil and plant-associated prokaryotes.</title>
        <authorList>
            <person name="Whitman W."/>
        </authorList>
    </citation>
    <scope>NUCLEOTIDE SEQUENCE [LARGE SCALE GENOMIC DNA]</scope>
    <source>
        <strain evidence="6 7">M8UP14</strain>
    </source>
</reference>
<evidence type="ECO:0000256" key="3">
    <source>
        <dbReference type="ARBA" id="ARBA00061451"/>
    </source>
</evidence>
<dbReference type="InterPro" id="IPR013131">
    <property type="entry name" value="Mannitol_DH_N"/>
</dbReference>
<comment type="caution">
    <text evidence="6">The sequence shown here is derived from an EMBL/GenBank/DDBJ whole genome shotgun (WGS) entry which is preliminary data.</text>
</comment>